<evidence type="ECO:0000313" key="2">
    <source>
        <dbReference type="EMBL" id="KAJ4264233.1"/>
    </source>
</evidence>
<sequence>MSWRKIASVAVATLSLASVANAQNGNIAWDPVGNTCDDLAKAAGAPDLQTAVKKVWQEIESMASNALDLLNKVESGVLTTQSDPWEFYRVVATYDTFFDYSHQDGQNRLTKVKNALSDMSQASKQDNVYIACDDDFMYQTDSNGHVMWQQPHLVNVPNAPLLDMGPDKMTCKSANQQGKALIGYRSGDQAPTPSDPCYVVVCAIYQLKNVYLDSLPVQSGVSLDDYKSFTTTLFHEWLHVMQPKIMRGDMSGGTAAGGERYGVSGTQQVRSDYSPENPDSITLFAVALAANQWFWGTTQAESAQDVWNRLDSDAAGKQVIQNLKLTKP</sequence>
<feature type="signal peptide" evidence="1">
    <location>
        <begin position="1"/>
        <end position="22"/>
    </location>
</feature>
<dbReference type="EMBL" id="JAOQAZ010000008">
    <property type="protein sequence ID" value="KAJ4264233.1"/>
    <property type="molecule type" value="Genomic_DNA"/>
</dbReference>
<reference evidence="2" key="1">
    <citation type="submission" date="2022-09" db="EMBL/GenBank/DDBJ databases">
        <title>Fusarium specimens isolated from Avocado Roots.</title>
        <authorList>
            <person name="Stajich J."/>
            <person name="Roper C."/>
            <person name="Heimlech-Rivalta G."/>
        </authorList>
    </citation>
    <scope>NUCLEOTIDE SEQUENCE</scope>
    <source>
        <strain evidence="2">CF00136</strain>
    </source>
</reference>
<dbReference type="InterPro" id="IPR024079">
    <property type="entry name" value="MetalloPept_cat_dom_sf"/>
</dbReference>
<gene>
    <name evidence="2" type="ORF">NW762_005427</name>
</gene>
<proteinExistence type="predicted"/>
<name>A0A9W8S530_9HYPO</name>
<dbReference type="GO" id="GO:0008237">
    <property type="term" value="F:metallopeptidase activity"/>
    <property type="evidence" value="ECO:0007669"/>
    <property type="project" value="InterPro"/>
</dbReference>
<organism evidence="2 3">
    <name type="scientific">Fusarium torreyae</name>
    <dbReference type="NCBI Taxonomy" id="1237075"/>
    <lineage>
        <taxon>Eukaryota</taxon>
        <taxon>Fungi</taxon>
        <taxon>Dikarya</taxon>
        <taxon>Ascomycota</taxon>
        <taxon>Pezizomycotina</taxon>
        <taxon>Sordariomycetes</taxon>
        <taxon>Hypocreomycetidae</taxon>
        <taxon>Hypocreales</taxon>
        <taxon>Nectriaceae</taxon>
        <taxon>Fusarium</taxon>
    </lineage>
</organism>
<keyword evidence="3" id="KW-1185">Reference proteome</keyword>
<dbReference type="Gene3D" id="3.40.390.10">
    <property type="entry name" value="Collagenase (Catalytic Domain)"/>
    <property type="match status" value="1"/>
</dbReference>
<protein>
    <recommendedName>
        <fullName evidence="4">Lysine-specific metallo-endopeptidase domain-containing protein</fullName>
    </recommendedName>
</protein>
<dbReference type="OrthoDB" id="3938114at2759"/>
<evidence type="ECO:0008006" key="4">
    <source>
        <dbReference type="Google" id="ProtNLM"/>
    </source>
</evidence>
<evidence type="ECO:0000313" key="3">
    <source>
        <dbReference type="Proteomes" id="UP001152049"/>
    </source>
</evidence>
<accession>A0A9W8S530</accession>
<feature type="chain" id="PRO_5040741851" description="Lysine-specific metallo-endopeptidase domain-containing protein" evidence="1">
    <location>
        <begin position="23"/>
        <end position="328"/>
    </location>
</feature>
<comment type="caution">
    <text evidence="2">The sequence shown here is derived from an EMBL/GenBank/DDBJ whole genome shotgun (WGS) entry which is preliminary data.</text>
</comment>
<dbReference type="Proteomes" id="UP001152049">
    <property type="component" value="Unassembled WGS sequence"/>
</dbReference>
<keyword evidence="1" id="KW-0732">Signal</keyword>
<evidence type="ECO:0000256" key="1">
    <source>
        <dbReference type="SAM" id="SignalP"/>
    </source>
</evidence>
<dbReference type="AlphaFoldDB" id="A0A9W8S530"/>